<keyword evidence="5" id="KW-1185">Reference proteome</keyword>
<dbReference type="EMBL" id="CATOUU010000980">
    <property type="protein sequence ID" value="CAI9964593.1"/>
    <property type="molecule type" value="Genomic_DNA"/>
</dbReference>
<dbReference type="Proteomes" id="UP001642409">
    <property type="component" value="Unassembled WGS sequence"/>
</dbReference>
<dbReference type="EMBL" id="CATOUU010000237">
    <property type="protein sequence ID" value="CAI9921873.1"/>
    <property type="molecule type" value="Genomic_DNA"/>
</dbReference>
<dbReference type="AlphaFoldDB" id="A0AA86NMT0"/>
<name>A0AA86NMT0_9EUKA</name>
<sequence>MLPATAAPDELNVLKEQLIDELRILTMFILIFELIEATKPAVQLDVILEFSIIKLFMLQINANNTPANAPTYSVTYYQLIIIQTTIFAKSEEVPLMYPNTPIQLQNELFQNLQKVYSASICNTLRNHYHQETNNIPLLQKVSHCVLVSHCF</sequence>
<reference evidence="1" key="1">
    <citation type="submission" date="2023-06" db="EMBL/GenBank/DDBJ databases">
        <authorList>
            <person name="Kurt Z."/>
        </authorList>
    </citation>
    <scope>NUCLEOTIDE SEQUENCE</scope>
</reference>
<evidence type="ECO:0000313" key="4">
    <source>
        <dbReference type="EMBL" id="CAL6116068.1"/>
    </source>
</evidence>
<accession>A0AA86NMT0</accession>
<organism evidence="1">
    <name type="scientific">Hexamita inflata</name>
    <dbReference type="NCBI Taxonomy" id="28002"/>
    <lineage>
        <taxon>Eukaryota</taxon>
        <taxon>Metamonada</taxon>
        <taxon>Diplomonadida</taxon>
        <taxon>Hexamitidae</taxon>
        <taxon>Hexamitinae</taxon>
        <taxon>Hexamita</taxon>
    </lineage>
</organism>
<comment type="caution">
    <text evidence="1">The sequence shown here is derived from an EMBL/GenBank/DDBJ whole genome shotgun (WGS) entry which is preliminary data.</text>
</comment>
<evidence type="ECO:0000313" key="2">
    <source>
        <dbReference type="EMBL" id="CAI9964593.1"/>
    </source>
</evidence>
<reference evidence="3 5" key="2">
    <citation type="submission" date="2024-07" db="EMBL/GenBank/DDBJ databases">
        <authorList>
            <person name="Akdeniz Z."/>
        </authorList>
    </citation>
    <scope>NUCLEOTIDE SEQUENCE [LARGE SCALE GENOMIC DNA]</scope>
</reference>
<dbReference type="EMBL" id="CAXDID020000481">
    <property type="protein sequence ID" value="CAL6095940.1"/>
    <property type="molecule type" value="Genomic_DNA"/>
</dbReference>
<evidence type="ECO:0000313" key="5">
    <source>
        <dbReference type="Proteomes" id="UP001642409"/>
    </source>
</evidence>
<dbReference type="EMBL" id="CAXDID020000949">
    <property type="protein sequence ID" value="CAL6116068.1"/>
    <property type="molecule type" value="Genomic_DNA"/>
</dbReference>
<protein>
    <submittedName>
        <fullName evidence="3">Hypothetical_protein</fullName>
    </submittedName>
</protein>
<gene>
    <name evidence="2" type="ORF">HINF_LOCUS52238</name>
    <name evidence="3" type="ORF">HINF_LOCUS68190</name>
    <name evidence="4" type="ORF">HINF_LOCUS78901</name>
    <name evidence="1" type="ORF">HINF_LOCUS9518</name>
</gene>
<evidence type="ECO:0000313" key="3">
    <source>
        <dbReference type="EMBL" id="CAL6095940.1"/>
    </source>
</evidence>
<evidence type="ECO:0000313" key="1">
    <source>
        <dbReference type="EMBL" id="CAI9921873.1"/>
    </source>
</evidence>
<proteinExistence type="predicted"/>